<reference evidence="4" key="1">
    <citation type="journal article" date="2021" name="PeerJ">
        <title>Extensive microbial diversity within the chicken gut microbiome revealed by metagenomics and culture.</title>
        <authorList>
            <person name="Gilroy R."/>
            <person name="Ravi A."/>
            <person name="Getino M."/>
            <person name="Pursley I."/>
            <person name="Horton D.L."/>
            <person name="Alikhan N.F."/>
            <person name="Baker D."/>
            <person name="Gharbi K."/>
            <person name="Hall N."/>
            <person name="Watson M."/>
            <person name="Adriaenssens E.M."/>
            <person name="Foster-Nyarko E."/>
            <person name="Jarju S."/>
            <person name="Secka A."/>
            <person name="Antonio M."/>
            <person name="Oren A."/>
            <person name="Chaudhuri R.R."/>
            <person name="La Ragione R."/>
            <person name="Hildebrand F."/>
            <person name="Pallen M.J."/>
        </authorList>
    </citation>
    <scope>NUCLEOTIDE SEQUENCE</scope>
    <source>
        <strain evidence="4">ChiGjej4B4-18154</strain>
    </source>
</reference>
<dbReference type="Proteomes" id="UP000824035">
    <property type="component" value="Unassembled WGS sequence"/>
</dbReference>
<dbReference type="SUPFAM" id="SSF53474">
    <property type="entry name" value="alpha/beta-Hydrolases"/>
    <property type="match status" value="1"/>
</dbReference>
<protein>
    <submittedName>
        <fullName evidence="4">Alpha/beta hydrolase</fullName>
    </submittedName>
</protein>
<dbReference type="GO" id="GO:0004806">
    <property type="term" value="F:triacylglycerol lipase activity"/>
    <property type="evidence" value="ECO:0007669"/>
    <property type="project" value="TreeGrafter"/>
</dbReference>
<dbReference type="InterPro" id="IPR029058">
    <property type="entry name" value="AB_hydrolase_fold"/>
</dbReference>
<dbReference type="Pfam" id="PF07859">
    <property type="entry name" value="Abhydrolase_3"/>
    <property type="match status" value="1"/>
</dbReference>
<evidence type="ECO:0000259" key="3">
    <source>
        <dbReference type="Pfam" id="PF07859"/>
    </source>
</evidence>
<comment type="caution">
    <text evidence="4">The sequence shown here is derived from an EMBL/GenBank/DDBJ whole genome shotgun (WGS) entry which is preliminary data.</text>
</comment>
<organism evidence="4 5">
    <name type="scientific">Candidatus Allofournierella merdipullorum</name>
    <dbReference type="NCBI Taxonomy" id="2838595"/>
    <lineage>
        <taxon>Bacteria</taxon>
        <taxon>Bacillati</taxon>
        <taxon>Bacillota</taxon>
        <taxon>Clostridia</taxon>
        <taxon>Eubacteriales</taxon>
        <taxon>Oscillospiraceae</taxon>
        <taxon>Allofournierella</taxon>
    </lineage>
</organism>
<gene>
    <name evidence="4" type="ORF">H9813_09665</name>
</gene>
<dbReference type="Gene3D" id="3.40.50.1820">
    <property type="entry name" value="alpha/beta hydrolase"/>
    <property type="match status" value="1"/>
</dbReference>
<accession>A0A9D2J095</accession>
<dbReference type="PANTHER" id="PTHR48081">
    <property type="entry name" value="AB HYDROLASE SUPERFAMILY PROTEIN C4A8.06C"/>
    <property type="match status" value="1"/>
</dbReference>
<dbReference type="AlphaFoldDB" id="A0A9D2J095"/>
<evidence type="ECO:0000256" key="1">
    <source>
        <dbReference type="ARBA" id="ARBA00010515"/>
    </source>
</evidence>
<proteinExistence type="inferred from homology"/>
<name>A0A9D2J095_9FIRM</name>
<dbReference type="InterPro" id="IPR013094">
    <property type="entry name" value="AB_hydrolase_3"/>
</dbReference>
<dbReference type="InterPro" id="IPR050300">
    <property type="entry name" value="GDXG_lipolytic_enzyme"/>
</dbReference>
<sequence>MPHYSEPSPAEQAVTNAMMKALRTVRSASSPAPADWEELDRQRRGQKVLGQLAAPLLGLSWEPFQLGDMPAAWVRPERGHDPRKVVLYCHGGGYTSGNLGYSRPLASKVAARTGYEVLCFEYRLAPEHPAPAAREDALRAWDYLMLQGYGARDVVLMGDSAGGNLALALTLMLRDSRRQLPRRLVLFSPWTDMTFSGESFTARAQSDPTLTPDYMLATRDAYAPGMDWTDPLLSPLFGDFTGFPPVMIQAGSNEILFDDSARLHQRLLEQGVPCRMECWEDMWHVFQMFPIKQADRAVEHVAQFLLELF</sequence>
<dbReference type="EMBL" id="DXBV01000099">
    <property type="protein sequence ID" value="HIZ31477.1"/>
    <property type="molecule type" value="Genomic_DNA"/>
</dbReference>
<reference evidence="4" key="2">
    <citation type="submission" date="2021-04" db="EMBL/GenBank/DDBJ databases">
        <authorList>
            <person name="Gilroy R."/>
        </authorList>
    </citation>
    <scope>NUCLEOTIDE SEQUENCE</scope>
    <source>
        <strain evidence="4">ChiGjej4B4-18154</strain>
    </source>
</reference>
<feature type="domain" description="Alpha/beta hydrolase fold-3" evidence="3">
    <location>
        <begin position="86"/>
        <end position="287"/>
    </location>
</feature>
<evidence type="ECO:0000313" key="5">
    <source>
        <dbReference type="Proteomes" id="UP000824035"/>
    </source>
</evidence>
<keyword evidence="2 4" id="KW-0378">Hydrolase</keyword>
<evidence type="ECO:0000256" key="2">
    <source>
        <dbReference type="ARBA" id="ARBA00022801"/>
    </source>
</evidence>
<comment type="similarity">
    <text evidence="1">Belongs to the 'GDXG' lipolytic enzyme family.</text>
</comment>
<dbReference type="PANTHER" id="PTHR48081:SF30">
    <property type="entry name" value="ACETYL-HYDROLASE LIPR-RELATED"/>
    <property type="match status" value="1"/>
</dbReference>
<evidence type="ECO:0000313" key="4">
    <source>
        <dbReference type="EMBL" id="HIZ31477.1"/>
    </source>
</evidence>